<proteinExistence type="predicted"/>
<dbReference type="Proteomes" id="UP000284403">
    <property type="component" value="Unassembled WGS sequence"/>
</dbReference>
<evidence type="ECO:0000313" key="3">
    <source>
        <dbReference type="Proteomes" id="UP000284403"/>
    </source>
</evidence>
<comment type="caution">
    <text evidence="2">The sequence shown here is derived from an EMBL/GenBank/DDBJ whole genome shotgun (WGS) entry which is preliminary data.</text>
</comment>
<evidence type="ECO:0000256" key="1">
    <source>
        <dbReference type="SAM" id="Coils"/>
    </source>
</evidence>
<dbReference type="RefSeq" id="XP_029228496.1">
    <property type="nucleotide sequence ID" value="XM_029371378.1"/>
</dbReference>
<protein>
    <submittedName>
        <fullName evidence="2">Uncharacterized protein</fullName>
    </submittedName>
</protein>
<dbReference type="AlphaFoldDB" id="A0A3R7NH32"/>
<sequence length="322" mass="36150">MTASTRALLARLQIYRGDTVDEEMESRPLPQPPHQHPPLAADVVLTRRVALLQKRLHALEDENSGLRLELKAAETYAASRNLPTAAISLLDFQYLLEECGRAMHAEGEQVEGRTRTCDALVHALRQLYSLKSFMKALDGLHEAYRRLQRKGIELALENFVEEVSMDRVRTAAMELIMRFDILEERRTQSVDEYASLLRSFANAIGVAVSRAMLYFGKSGKESQQTPSLLSAMQQVVREALNVSRHVEEDAATSFTRNFGVNSTLLKRLHSMSLLMVPPHAAPTIMELQAMTGEVMNVELRHQDSCYDACALSLQTALSLLRD</sequence>
<keyword evidence="3" id="KW-1185">Reference proteome</keyword>
<name>A0A3R7NH32_9TRYP</name>
<evidence type="ECO:0000313" key="2">
    <source>
        <dbReference type="EMBL" id="RNF18448.1"/>
    </source>
</evidence>
<dbReference type="EMBL" id="MKKU01000231">
    <property type="protein sequence ID" value="RNF18448.1"/>
    <property type="molecule type" value="Genomic_DNA"/>
</dbReference>
<feature type="coiled-coil region" evidence="1">
    <location>
        <begin position="49"/>
        <end position="76"/>
    </location>
</feature>
<keyword evidence="1" id="KW-0175">Coiled coil</keyword>
<reference evidence="2 3" key="1">
    <citation type="journal article" date="2018" name="BMC Genomics">
        <title>Genomic comparison of Trypanosoma conorhini and Trypanosoma rangeli to Trypanosoma cruzi strains of high and low virulence.</title>
        <authorList>
            <person name="Bradwell K.R."/>
            <person name="Koparde V.N."/>
            <person name="Matveyev A.V."/>
            <person name="Serrano M.G."/>
            <person name="Alves J.M."/>
            <person name="Parikh H."/>
            <person name="Huang B."/>
            <person name="Lee V."/>
            <person name="Espinosa-Alvarez O."/>
            <person name="Ortiz P.A."/>
            <person name="Costa-Martins A.G."/>
            <person name="Teixeira M.M."/>
            <person name="Buck G.A."/>
        </authorList>
    </citation>
    <scope>NUCLEOTIDE SEQUENCE [LARGE SCALE GENOMIC DNA]</scope>
    <source>
        <strain evidence="2 3">025E</strain>
    </source>
</reference>
<dbReference type="GeneID" id="40318079"/>
<dbReference type="OrthoDB" id="248904at2759"/>
<organism evidence="2 3">
    <name type="scientific">Trypanosoma conorhini</name>
    <dbReference type="NCBI Taxonomy" id="83891"/>
    <lineage>
        <taxon>Eukaryota</taxon>
        <taxon>Discoba</taxon>
        <taxon>Euglenozoa</taxon>
        <taxon>Kinetoplastea</taxon>
        <taxon>Metakinetoplastina</taxon>
        <taxon>Trypanosomatida</taxon>
        <taxon>Trypanosomatidae</taxon>
        <taxon>Trypanosoma</taxon>
    </lineage>
</organism>
<gene>
    <name evidence="2" type="ORF">Tco025E_04468</name>
</gene>
<accession>A0A3R7NH32</accession>